<proteinExistence type="predicted"/>
<comment type="catalytic activity">
    <reaction evidence="3">
        <text>a long-chain fatty acid + ATP + CoA = a long-chain fatty acyl-CoA + AMP + diphosphate</text>
        <dbReference type="Rhea" id="RHEA:15421"/>
        <dbReference type="ChEBI" id="CHEBI:30616"/>
        <dbReference type="ChEBI" id="CHEBI:33019"/>
        <dbReference type="ChEBI" id="CHEBI:57287"/>
        <dbReference type="ChEBI" id="CHEBI:57560"/>
        <dbReference type="ChEBI" id="CHEBI:83139"/>
        <dbReference type="ChEBI" id="CHEBI:456215"/>
        <dbReference type="EC" id="6.2.1.3"/>
    </reaction>
    <physiologicalReaction direction="left-to-right" evidence="3">
        <dbReference type="Rhea" id="RHEA:15422"/>
    </physiologicalReaction>
</comment>
<evidence type="ECO:0000313" key="5">
    <source>
        <dbReference type="EMBL" id="APG26888.1"/>
    </source>
</evidence>
<name>A0A1L3GMI4_9BACT</name>
<dbReference type="KEGG" id="pef:A7E78_02965"/>
<dbReference type="OrthoDB" id="9799237at2"/>
<evidence type="ECO:0000256" key="2">
    <source>
        <dbReference type="ARBA" id="ARBA00022840"/>
    </source>
</evidence>
<dbReference type="InterPro" id="IPR042099">
    <property type="entry name" value="ANL_N_sf"/>
</dbReference>
<evidence type="ECO:0000256" key="1">
    <source>
        <dbReference type="ARBA" id="ARBA00022741"/>
    </source>
</evidence>
<dbReference type="CDD" id="cd05907">
    <property type="entry name" value="VL_LC_FACS_like"/>
    <property type="match status" value="1"/>
</dbReference>
<keyword evidence="1" id="KW-0547">Nucleotide-binding</keyword>
<dbReference type="Pfam" id="PF00501">
    <property type="entry name" value="AMP-binding"/>
    <property type="match status" value="1"/>
</dbReference>
<dbReference type="STRING" id="1842532.A7E78_02965"/>
<evidence type="ECO:0000313" key="6">
    <source>
        <dbReference type="Proteomes" id="UP000182517"/>
    </source>
</evidence>
<feature type="domain" description="AMP-dependent synthetase/ligase" evidence="4">
    <location>
        <begin position="9"/>
        <end position="454"/>
    </location>
</feature>
<keyword evidence="6" id="KW-1185">Reference proteome</keyword>
<gene>
    <name evidence="5" type="ORF">A7E78_02965</name>
</gene>
<sequence>MKTIDGFIEASCKKFSDKVAIRHKECGHWQETSYRQLWITVCQIAAGLQARGVVPGDRIALLGSNSPYWISSYLGILRCGGIVVPVDKDLKSAEMRHVLDDCGARLLICEPSALEIIADIAGDLSELKGVVLFDMDTVKHKQPPLQEKLKALVAAWRHLAKQFSIPDKDLQPLEYLSREIQDMAGIDIGERWIGRAGATPDAILPKGCDLSLFSDLLKDELPAAVRRDADDTAVILYTSGTTGRSKGAMLSHRNIVSNIENAIPQMGADHTMHTLSFLPINHVFEQVAGTLAPLSLGGTVSIAESIKKIAQNLVEVQPTYFMGVPAVYRLLFNRIMKNISEKPLARTLFGMSLTRPLIAAKVRKKLGCSPTFISGGAALDPEIALGMEKLGFTLHQGYGITETSPIISVECPGAKKLGSVGRSIPGVEVRINAPNKEGVGEILVRGDNVMQGYYRRPQATAEAIKDGWYHTGDLGRLDEEGLLYICGRLKNLIVTPNGKNVYPEEVENELLKSPLIAEVMVYGHRIDATAEEVHAQIYPDQDALDAYAAREGIRPLNQDAVESLLRQEVLQAGQRLADYKRIKRFTLRDDEFPKTTTRKIKRFAVEADIKTSI</sequence>
<accession>A0A1L3GMI4</accession>
<evidence type="ECO:0000259" key="4">
    <source>
        <dbReference type="Pfam" id="PF00501"/>
    </source>
</evidence>
<dbReference type="InterPro" id="IPR000873">
    <property type="entry name" value="AMP-dep_synth/lig_dom"/>
</dbReference>
<organism evidence="5 6">
    <name type="scientific">Syntrophotalea acetylenivorans</name>
    <dbReference type="NCBI Taxonomy" id="1842532"/>
    <lineage>
        <taxon>Bacteria</taxon>
        <taxon>Pseudomonadati</taxon>
        <taxon>Thermodesulfobacteriota</taxon>
        <taxon>Desulfuromonadia</taxon>
        <taxon>Desulfuromonadales</taxon>
        <taxon>Syntrophotaleaceae</taxon>
        <taxon>Syntrophotalea</taxon>
    </lineage>
</organism>
<dbReference type="AlphaFoldDB" id="A0A1L3GMI4"/>
<protein>
    <submittedName>
        <fullName evidence="5">AMP-dependent synthetase</fullName>
    </submittedName>
</protein>
<dbReference type="PROSITE" id="PS00455">
    <property type="entry name" value="AMP_BINDING"/>
    <property type="match status" value="1"/>
</dbReference>
<dbReference type="GO" id="GO:0004467">
    <property type="term" value="F:long-chain fatty acid-CoA ligase activity"/>
    <property type="evidence" value="ECO:0007669"/>
    <property type="project" value="UniProtKB-EC"/>
</dbReference>
<reference evidence="5 6" key="1">
    <citation type="journal article" date="2017" name="Genome Announc.">
        <title>Complete Genome Sequences of Two Acetylene-Fermenting Pelobacter acetylenicus Strains.</title>
        <authorList>
            <person name="Sutton J.M."/>
            <person name="Baesman S.M."/>
            <person name="Fierst J.L."/>
            <person name="Poret-Peterson A.T."/>
            <person name="Oremland R.S."/>
            <person name="Dunlap D.S."/>
            <person name="Akob D.M."/>
        </authorList>
    </citation>
    <scope>NUCLEOTIDE SEQUENCE [LARGE SCALE GENOMIC DNA]</scope>
    <source>
        <strain evidence="5 6">SFB93</strain>
    </source>
</reference>
<evidence type="ECO:0000256" key="3">
    <source>
        <dbReference type="ARBA" id="ARBA00024484"/>
    </source>
</evidence>
<dbReference type="GO" id="GO:0005524">
    <property type="term" value="F:ATP binding"/>
    <property type="evidence" value="ECO:0007669"/>
    <property type="project" value="UniProtKB-KW"/>
</dbReference>
<dbReference type="SUPFAM" id="SSF56801">
    <property type="entry name" value="Acetyl-CoA synthetase-like"/>
    <property type="match status" value="1"/>
</dbReference>
<keyword evidence="2" id="KW-0067">ATP-binding</keyword>
<dbReference type="Gene3D" id="3.40.50.12780">
    <property type="entry name" value="N-terminal domain of ligase-like"/>
    <property type="match status" value="2"/>
</dbReference>
<dbReference type="PANTHER" id="PTHR43272">
    <property type="entry name" value="LONG-CHAIN-FATTY-ACID--COA LIGASE"/>
    <property type="match status" value="1"/>
</dbReference>
<dbReference type="InterPro" id="IPR020845">
    <property type="entry name" value="AMP-binding_CS"/>
</dbReference>
<dbReference type="GO" id="GO:0016020">
    <property type="term" value="C:membrane"/>
    <property type="evidence" value="ECO:0007669"/>
    <property type="project" value="TreeGrafter"/>
</dbReference>
<dbReference type="InterPro" id="IPR045851">
    <property type="entry name" value="AMP-bd_C_sf"/>
</dbReference>
<dbReference type="Gene3D" id="3.30.300.30">
    <property type="match status" value="1"/>
</dbReference>
<dbReference type="Proteomes" id="UP000182517">
    <property type="component" value="Chromosome"/>
</dbReference>
<dbReference type="PANTHER" id="PTHR43272:SF33">
    <property type="entry name" value="AMP-BINDING DOMAIN-CONTAINING PROTEIN-RELATED"/>
    <property type="match status" value="1"/>
</dbReference>
<dbReference type="EMBL" id="CP015519">
    <property type="protein sequence ID" value="APG26888.1"/>
    <property type="molecule type" value="Genomic_DNA"/>
</dbReference>